<feature type="region of interest" description="Disordered" evidence="1">
    <location>
        <begin position="744"/>
        <end position="769"/>
    </location>
</feature>
<evidence type="ECO:0000313" key="4">
    <source>
        <dbReference type="Proteomes" id="UP000434101"/>
    </source>
</evidence>
<gene>
    <name evidence="3" type="ORF">GS429_08885</name>
</gene>
<dbReference type="AlphaFoldDB" id="A0A6B0VLT1"/>
<evidence type="ECO:0000256" key="1">
    <source>
        <dbReference type="SAM" id="MobiDB-lite"/>
    </source>
</evidence>
<sequence>MKESGDWLRTTIGGKRGLSPQVGLILLFGMVAIVGILVLVAGMGLIDSLESESRAENTRNSMDVMDHGLATVIGTGEKQEVPFEDAQYKEDGSVYIAWVNASSGKWDHKPNATINPLGTIESELEGRTIAYQGGGIWEQTSDGTTVYSPPTIRYDNNSLTVEPVQIEASDIRGGEAIAEINDEKAENLAAQIEEASTESNGTNLALQIESEYHEGWKQHFQSAMEGDVDIDHNPSENQVRVYIEDARSDALFKVSDLEGDRIVSHNGDLSANATVRNIGHAQGAENVTLSLNPENKTEVELKPGESVTKPFTVPVDSISTEKTDLDQYGAYTYNVSTVNDSVEREFFLSYPNTSYYELRDDSLNVTEDPNNGTVSLEVGFLNIGENDEERNVTIGVDSDQQVEDDGEVVDVSWESTTPIKQQPWNDSTITSTINRSALPDGEYNLTVSIENDPETCSAAGNERTCNASTEFEIEGGEIGDPGEVIITEPANVSTSVIGTEISAEGGGTSGVKPTADATVVINGADETDGSMVQQGSGNLGFSLVPSEPDAPDDEPEMTSRGGWVATDGTTPEAEGEWIRECGIFTCWDEFEGHWEWDVDELEWSEDGGYELNWHEGGDWSWQGDGSAEVVEFDRYKRWAPVTASVTVNETETQLTPQGEDNTLPADSIDDDSIAEHNLNTFGTQKEVWNYDEENVTGTVSISSTYWNCNRWEYAGVDSSNESGYDSNYYHLECADFGSEITTAEGGGNEADSDTGFVMTRDSDRNNLPEIEEGYPRQRNVTEVFEDGTDDIELDENGNLTLGPRDFAFMMEVTMDQNGLQQVYDHVYDGDYDLYTDNQTELFHAAWDIGENYRDNVSGTNDPNYNDVIGFVQVDGGGTYVNLEENPFRNVRVDGESRDTSVEGGGTLDSDEAGTISVGAGSIVIS</sequence>
<comment type="caution">
    <text evidence="3">The sequence shown here is derived from an EMBL/GenBank/DDBJ whole genome shotgun (WGS) entry which is preliminary data.</text>
</comment>
<proteinExistence type="predicted"/>
<dbReference type="Pfam" id="PF23960">
    <property type="entry name" value="DUF7289"/>
    <property type="match status" value="1"/>
</dbReference>
<reference evidence="3 4" key="1">
    <citation type="submission" date="2020-01" db="EMBL/GenBank/DDBJ databases">
        <title>Natronorubrum sp. JWXQ-INN 674 isolated from Inner Mongolia Autonomous Region of China.</title>
        <authorList>
            <person name="Xue Q."/>
        </authorList>
    </citation>
    <scope>NUCLEOTIDE SEQUENCE [LARGE SCALE GENOMIC DNA]</scope>
    <source>
        <strain evidence="3 4">JWXQ-INN-674</strain>
    </source>
</reference>
<evidence type="ECO:0000313" key="3">
    <source>
        <dbReference type="EMBL" id="MXV62173.1"/>
    </source>
</evidence>
<name>A0A6B0VLT1_9EURY</name>
<feature type="region of interest" description="Disordered" evidence="1">
    <location>
        <begin position="545"/>
        <end position="573"/>
    </location>
</feature>
<keyword evidence="2" id="KW-0472">Membrane</keyword>
<organism evidence="3 4">
    <name type="scientific">Natronorubrum halalkaliphilum</name>
    <dbReference type="NCBI Taxonomy" id="2691917"/>
    <lineage>
        <taxon>Archaea</taxon>
        <taxon>Methanobacteriati</taxon>
        <taxon>Methanobacteriota</taxon>
        <taxon>Stenosarchaea group</taxon>
        <taxon>Halobacteria</taxon>
        <taxon>Halobacteriales</taxon>
        <taxon>Natrialbaceae</taxon>
        <taxon>Natronorubrum</taxon>
    </lineage>
</organism>
<accession>A0A6B0VLT1</accession>
<protein>
    <recommendedName>
        <fullName evidence="5">Flagellin</fullName>
    </recommendedName>
</protein>
<dbReference type="RefSeq" id="WP_160064717.1">
    <property type="nucleotide sequence ID" value="NZ_WUYX01000028.1"/>
</dbReference>
<feature type="region of interest" description="Disordered" evidence="1">
    <location>
        <begin position="650"/>
        <end position="669"/>
    </location>
</feature>
<dbReference type="Proteomes" id="UP000434101">
    <property type="component" value="Unassembled WGS sequence"/>
</dbReference>
<keyword evidence="4" id="KW-1185">Reference proteome</keyword>
<dbReference type="InterPro" id="IPR055713">
    <property type="entry name" value="DUF7289"/>
</dbReference>
<dbReference type="EMBL" id="WUYX01000028">
    <property type="protein sequence ID" value="MXV62173.1"/>
    <property type="molecule type" value="Genomic_DNA"/>
</dbReference>
<evidence type="ECO:0008006" key="5">
    <source>
        <dbReference type="Google" id="ProtNLM"/>
    </source>
</evidence>
<feature type="transmembrane region" description="Helical" evidence="2">
    <location>
        <begin position="21"/>
        <end position="46"/>
    </location>
</feature>
<dbReference type="OrthoDB" id="148042at2157"/>
<feature type="compositionally biased region" description="Polar residues" evidence="1">
    <location>
        <begin position="650"/>
        <end position="660"/>
    </location>
</feature>
<keyword evidence="2" id="KW-0812">Transmembrane</keyword>
<evidence type="ECO:0000256" key="2">
    <source>
        <dbReference type="SAM" id="Phobius"/>
    </source>
</evidence>
<keyword evidence="2" id="KW-1133">Transmembrane helix</keyword>